<accession>A0A1G8FSG1</accession>
<feature type="compositionally biased region" description="Basic and acidic residues" evidence="1">
    <location>
        <begin position="115"/>
        <end position="124"/>
    </location>
</feature>
<name>A0A1G8FSG1_9PSED</name>
<dbReference type="Proteomes" id="UP000199636">
    <property type="component" value="Unassembled WGS sequence"/>
</dbReference>
<protein>
    <submittedName>
        <fullName evidence="2">Transposase, IS5 family</fullName>
    </submittedName>
</protein>
<dbReference type="EMBL" id="FNDS01000003">
    <property type="protein sequence ID" value="SDH85031.1"/>
    <property type="molecule type" value="Genomic_DNA"/>
</dbReference>
<dbReference type="PANTHER" id="PTHR35604:SF2">
    <property type="entry name" value="TRANSPOSASE INSH FOR INSERTION SEQUENCE ELEMENT IS5A-RELATED"/>
    <property type="match status" value="1"/>
</dbReference>
<organism evidence="2 3">
    <name type="scientific">Pseudomonas panipatensis</name>
    <dbReference type="NCBI Taxonomy" id="428992"/>
    <lineage>
        <taxon>Bacteria</taxon>
        <taxon>Pseudomonadati</taxon>
        <taxon>Pseudomonadota</taxon>
        <taxon>Gammaproteobacteria</taxon>
        <taxon>Pseudomonadales</taxon>
        <taxon>Pseudomonadaceae</taxon>
        <taxon>Pseudomonas</taxon>
    </lineage>
</organism>
<feature type="region of interest" description="Disordered" evidence="1">
    <location>
        <begin position="106"/>
        <end position="135"/>
    </location>
</feature>
<evidence type="ECO:0000256" key="1">
    <source>
        <dbReference type="SAM" id="MobiDB-lite"/>
    </source>
</evidence>
<keyword evidence="3" id="KW-1185">Reference proteome</keyword>
<proteinExistence type="predicted"/>
<gene>
    <name evidence="2" type="ORF">SAMN05216272_103426</name>
</gene>
<sequence length="135" mass="14994">MKQLTCVDTEYAGKCKQTRKELLLIEMDQVRLQRSGDAEDAVWTTILCQFAGLSMERISDETTVLNLRRFLEKHGLAAGIFGVSNGYLGDRGLLLRRGTIVNATLIQAPNSTQKQDGKRAPERTKPRKVTSTPSA</sequence>
<evidence type="ECO:0000313" key="3">
    <source>
        <dbReference type="Proteomes" id="UP000199636"/>
    </source>
</evidence>
<evidence type="ECO:0000313" key="2">
    <source>
        <dbReference type="EMBL" id="SDH85031.1"/>
    </source>
</evidence>
<dbReference type="PANTHER" id="PTHR35604">
    <property type="entry name" value="TRANSPOSASE INSH FOR INSERTION SEQUENCE ELEMENT IS5A-RELATED"/>
    <property type="match status" value="1"/>
</dbReference>
<dbReference type="AlphaFoldDB" id="A0A1G8FSG1"/>
<reference evidence="3" key="1">
    <citation type="submission" date="2016-10" db="EMBL/GenBank/DDBJ databases">
        <authorList>
            <person name="Varghese N."/>
            <person name="Submissions S."/>
        </authorList>
    </citation>
    <scope>NUCLEOTIDE SEQUENCE [LARGE SCALE GENOMIC DNA]</scope>
    <source>
        <strain evidence="3">CCM 7469</strain>
    </source>
</reference>